<dbReference type="InterPro" id="IPR019734">
    <property type="entry name" value="TPR_rpt"/>
</dbReference>
<dbReference type="SUPFAM" id="SSF48452">
    <property type="entry name" value="TPR-like"/>
    <property type="match status" value="3"/>
</dbReference>
<evidence type="ECO:0000313" key="12">
    <source>
        <dbReference type="Ensembl" id="ENSLCAP00010033384.1"/>
    </source>
</evidence>
<dbReference type="GO" id="GO:0019827">
    <property type="term" value="P:stem cell population maintenance"/>
    <property type="evidence" value="ECO:0007669"/>
    <property type="project" value="UniProtKB-ARBA"/>
</dbReference>
<dbReference type="Pfam" id="PF14559">
    <property type="entry name" value="TPR_19"/>
    <property type="match status" value="1"/>
</dbReference>
<reference evidence="13" key="1">
    <citation type="submission" date="2015-09" db="EMBL/GenBank/DDBJ databases">
        <authorList>
            <person name="Sai Rama Sridatta P."/>
        </authorList>
    </citation>
    <scope>NUCLEOTIDE SEQUENCE [LARGE SCALE GENOMIC DNA]</scope>
</reference>
<dbReference type="PANTHER" id="PTHR14027">
    <property type="entry name" value="RNA POLYMERASE-ASSOCIATED PROTEIN CTR9"/>
    <property type="match status" value="1"/>
</dbReference>
<dbReference type="GO" id="GO:0006357">
    <property type="term" value="P:regulation of transcription by RNA polymerase II"/>
    <property type="evidence" value="ECO:0007669"/>
    <property type="project" value="UniProtKB-ARBA"/>
</dbReference>
<dbReference type="FunFam" id="1.25.40.10:FF:000162">
    <property type="entry name" value="CTR9 homolog, Paf1/RNA polymerase II complex component"/>
    <property type="match status" value="1"/>
</dbReference>
<dbReference type="InterPro" id="IPR031101">
    <property type="entry name" value="Ctr9"/>
</dbReference>
<evidence type="ECO:0000256" key="7">
    <source>
        <dbReference type="ARBA" id="ARBA00069572"/>
    </source>
</evidence>
<keyword evidence="13" id="KW-1185">Reference proteome</keyword>
<dbReference type="Pfam" id="PF13174">
    <property type="entry name" value="TPR_6"/>
    <property type="match status" value="1"/>
</dbReference>
<evidence type="ECO:0000256" key="11">
    <source>
        <dbReference type="SAM" id="MobiDB-lite"/>
    </source>
</evidence>
<dbReference type="PANTHER" id="PTHR14027:SF2">
    <property type="entry name" value="RNA POLYMERASE-ASSOCIATED PROTEIN CTR9 HOMOLOG"/>
    <property type="match status" value="1"/>
</dbReference>
<evidence type="ECO:0000313" key="13">
    <source>
        <dbReference type="Proteomes" id="UP000314980"/>
    </source>
</evidence>
<evidence type="ECO:0000256" key="3">
    <source>
        <dbReference type="ARBA" id="ARBA00022803"/>
    </source>
</evidence>
<keyword evidence="10" id="KW-0175">Coiled coil</keyword>
<dbReference type="InterPro" id="IPR011990">
    <property type="entry name" value="TPR-like_helical_dom_sf"/>
</dbReference>
<feature type="repeat" description="TPR" evidence="9">
    <location>
        <begin position="497"/>
        <end position="530"/>
    </location>
</feature>
<keyword evidence="6" id="KW-0539">Nucleus</keyword>
<evidence type="ECO:0000256" key="2">
    <source>
        <dbReference type="ARBA" id="ARBA00022737"/>
    </source>
</evidence>
<dbReference type="GO" id="GO:0000993">
    <property type="term" value="F:RNA polymerase II complex binding"/>
    <property type="evidence" value="ECO:0007669"/>
    <property type="project" value="TreeGrafter"/>
</dbReference>
<feature type="compositionally biased region" description="Basic residues" evidence="11">
    <location>
        <begin position="972"/>
        <end position="982"/>
    </location>
</feature>
<evidence type="ECO:0000256" key="10">
    <source>
        <dbReference type="SAM" id="Coils"/>
    </source>
</evidence>
<dbReference type="GO" id="GO:0016607">
    <property type="term" value="C:nuclear speck"/>
    <property type="evidence" value="ECO:0007669"/>
    <property type="project" value="UniProtKB-SubCell"/>
</dbReference>
<feature type="compositionally biased region" description="Basic and acidic residues" evidence="11">
    <location>
        <begin position="924"/>
        <end position="949"/>
    </location>
</feature>
<dbReference type="Pfam" id="PF13374">
    <property type="entry name" value="TPR_10"/>
    <property type="match status" value="1"/>
</dbReference>
<feature type="repeat" description="TPR" evidence="9">
    <location>
        <begin position="198"/>
        <end position="231"/>
    </location>
</feature>
<name>A0A4W6E810_LATCA</name>
<dbReference type="FunFam" id="1.25.40.10:FF:001026">
    <property type="entry name" value="CTR9 homolog, Paf1/RNA polymerase II complex component"/>
    <property type="match status" value="1"/>
</dbReference>
<keyword evidence="5" id="KW-0804">Transcription</keyword>
<feature type="repeat" description="TPR" evidence="9">
    <location>
        <begin position="341"/>
        <end position="374"/>
    </location>
</feature>
<dbReference type="AlphaFoldDB" id="A0A4W6E810"/>
<keyword evidence="2" id="KW-0677">Repeat</keyword>
<feature type="repeat" description="TPR" evidence="9">
    <location>
        <begin position="531"/>
        <end position="564"/>
    </location>
</feature>
<reference evidence="12" key="3">
    <citation type="submission" date="2025-09" db="UniProtKB">
        <authorList>
            <consortium name="Ensembl"/>
        </authorList>
    </citation>
    <scope>IDENTIFICATION</scope>
</reference>
<evidence type="ECO:0000256" key="1">
    <source>
        <dbReference type="ARBA" id="ARBA00004324"/>
    </source>
</evidence>
<feature type="coiled-coil region" evidence="10">
    <location>
        <begin position="828"/>
        <end position="855"/>
    </location>
</feature>
<feature type="compositionally biased region" description="Basic and acidic residues" evidence="11">
    <location>
        <begin position="1095"/>
        <end position="1109"/>
    </location>
</feature>
<dbReference type="SMART" id="SM00028">
    <property type="entry name" value="TPR"/>
    <property type="match status" value="10"/>
</dbReference>
<keyword evidence="4" id="KW-0805">Transcription regulation</keyword>
<feature type="compositionally biased region" description="Basic and acidic residues" evidence="11">
    <location>
        <begin position="1015"/>
        <end position="1027"/>
    </location>
</feature>
<dbReference type="Pfam" id="PF13424">
    <property type="entry name" value="TPR_12"/>
    <property type="match status" value="1"/>
</dbReference>
<dbReference type="GO" id="GO:0006368">
    <property type="term" value="P:transcription elongation by RNA polymerase II"/>
    <property type="evidence" value="ECO:0007669"/>
    <property type="project" value="TreeGrafter"/>
</dbReference>
<evidence type="ECO:0000256" key="6">
    <source>
        <dbReference type="ARBA" id="ARBA00023242"/>
    </source>
</evidence>
<dbReference type="GeneTree" id="ENSGT00390000005097"/>
<accession>A0A4W6E810</accession>
<comment type="subcellular location">
    <subcellularLocation>
        <location evidence="1">Nucleus speckle</location>
    </subcellularLocation>
</comment>
<dbReference type="Ensembl" id="ENSLCAT00010034178.1">
    <property type="protein sequence ID" value="ENSLCAP00010033384.1"/>
    <property type="gene ID" value="ENSLCAG00010015676.1"/>
</dbReference>
<dbReference type="SUPFAM" id="SSF81901">
    <property type="entry name" value="HCP-like"/>
    <property type="match status" value="1"/>
</dbReference>
<evidence type="ECO:0000256" key="4">
    <source>
        <dbReference type="ARBA" id="ARBA00023015"/>
    </source>
</evidence>
<dbReference type="Proteomes" id="UP000314980">
    <property type="component" value="Unassembled WGS sequence"/>
</dbReference>
<dbReference type="GO" id="GO:0016593">
    <property type="term" value="C:Cdc73/Paf1 complex"/>
    <property type="evidence" value="ECO:0007669"/>
    <property type="project" value="TreeGrafter"/>
</dbReference>
<dbReference type="Pfam" id="PF13181">
    <property type="entry name" value="TPR_8"/>
    <property type="match status" value="2"/>
</dbReference>
<dbReference type="PROSITE" id="PS50005">
    <property type="entry name" value="TPR"/>
    <property type="match status" value="4"/>
</dbReference>
<evidence type="ECO:0000256" key="5">
    <source>
        <dbReference type="ARBA" id="ARBA00023163"/>
    </source>
</evidence>
<keyword evidence="3 9" id="KW-0802">TPR repeat</keyword>
<organism evidence="12 13">
    <name type="scientific">Lates calcarifer</name>
    <name type="common">Barramundi</name>
    <name type="synonym">Holocentrus calcarifer</name>
    <dbReference type="NCBI Taxonomy" id="8187"/>
    <lineage>
        <taxon>Eukaryota</taxon>
        <taxon>Metazoa</taxon>
        <taxon>Chordata</taxon>
        <taxon>Craniata</taxon>
        <taxon>Vertebrata</taxon>
        <taxon>Euteleostomi</taxon>
        <taxon>Actinopterygii</taxon>
        <taxon>Neopterygii</taxon>
        <taxon>Teleostei</taxon>
        <taxon>Neoteleostei</taxon>
        <taxon>Acanthomorphata</taxon>
        <taxon>Carangaria</taxon>
        <taxon>Carangaria incertae sedis</taxon>
        <taxon>Centropomidae</taxon>
        <taxon>Lates</taxon>
    </lineage>
</organism>
<dbReference type="FunFam" id="1.25.40.10:FF:000089">
    <property type="entry name" value="CTR9 homolog, Paf1/RNA polymerase II complex component"/>
    <property type="match status" value="1"/>
</dbReference>
<sequence length="1155" mass="131198">MSRGSIEIPLRDTDEVIELDFDQLPEGDEVISILKQEHTQLHIWIALALEYYKQGKTEDFVKLLEAARIDGNLDYRDHEKDQMTCLDTLAAYYVQQARKEKNKDAKKELITQATLLYTMADKIIMYDQNHLLGRACFCLLEGDKMDQADAQFHFVLNQSTNNIPALLGKACISFNKKDYRGALAYYKKALRTNPGCPAEVRLGMGHCFVKLNKLEKARLAFGRALELNSKCVGALVGLAVLELNNKEADSIKNGVQLLSRAYTIDPSNPMVLNHLANHFFFKKDYSKVQHLALHAFHNTEVEAMQAESCYQLARSFHVQEDYDQAFQYYYQATQFASSTFVLPFFGLGQMYVYRRDKENAAQCFEKVLKAYPNNYETMKILGSLYATSDDQEKRDIAKGHLKKVTEQYPDDVEAWIELAQILEQTDIQGALSAYGTATRILQEKVQADVPPEILNNLGALHFRLGNLGEAKKYFLASLDRAKAEGEHDEHYYNAISVTTSYNLARLYEAMCEFHEAEKLYKNILREHPNYVDCYLRLGAMARDKGNFYEASDWFKEALQINQDHPDAWSLIGNLHLAKQEWGPGQKKFERILKQPSTQNDTYSMLALGNVWLQTLHQPTRDREKEKRHQDRALAIYKQVLRNDAKNLYAANGIGAVLAHKGYFREARDVFAQVREATADISDVWLNLAHIYVEQKQYISAVQMYENCLKKFYKYQNTEVLLYLARALFKCGKLQECKQMLLKARHVAPSDTVLMFNVALVLQRLATLVLKDEKSNLKAVLSAVKELELAHRYFSYLSKAGDKMRFDLALAASEARSCSDLLSQAQYHVARARKQDEEEKELRAKQEQERDLLRQQMLKEQVFILLPDKNFLGKAHHEKSSCFGCFTEMCFFVNRLTCAPQTWLGGETEQRSRGTEEAAGAESSVRGEDQEPAHLRRGLEGNAQRKEEGRQRRRRWTPKTGDDDSDDEEGGSRPKKQRKPKERKRIEKPERLPPSLKGKIKSKAIISSSESSSDEDGLKIAEDRHQRDSGSGSDDEGGHRKRIASDSDSDGGRNRSGSEAGSPRRSVGSEDDDSGSDRPVKKRRVQRQSDSEQSDNESKRSRSGSDEESRPGSPAAPSDRGSDRGSEAGSDNEGSPRRSDNGSEPEGSNNDDDDSD</sequence>
<gene>
    <name evidence="12" type="primary">CTR9</name>
    <name evidence="12" type="synonym">ctr9</name>
</gene>
<protein>
    <recommendedName>
        <fullName evidence="7">RNA polymerase-associated protein CTR9 homolog</fullName>
    </recommendedName>
    <alternativeName>
        <fullName evidence="8">SH2 domain-binding protein 1</fullName>
    </alternativeName>
</protein>
<reference evidence="12" key="2">
    <citation type="submission" date="2025-08" db="UniProtKB">
        <authorList>
            <consortium name="Ensembl"/>
        </authorList>
    </citation>
    <scope>IDENTIFICATION</scope>
</reference>
<feature type="region of interest" description="Disordered" evidence="11">
    <location>
        <begin position="905"/>
        <end position="1155"/>
    </location>
</feature>
<evidence type="ECO:0000256" key="8">
    <source>
        <dbReference type="ARBA" id="ARBA00077878"/>
    </source>
</evidence>
<evidence type="ECO:0000256" key="9">
    <source>
        <dbReference type="PROSITE-ProRule" id="PRU00339"/>
    </source>
</evidence>
<proteinExistence type="predicted"/>
<dbReference type="Gene3D" id="1.25.40.10">
    <property type="entry name" value="Tetratricopeptide repeat domain"/>
    <property type="match status" value="3"/>
</dbReference>
<feature type="compositionally biased region" description="Low complexity" evidence="11">
    <location>
        <begin position="992"/>
        <end position="1010"/>
    </location>
</feature>